<accession>A0A0U1XXV2</accession>
<dbReference type="PANTHER" id="PTHR10044">
    <property type="entry name" value="INHIBITOR OF APOPTOSIS"/>
    <property type="match status" value="1"/>
</dbReference>
<dbReference type="PROSITE" id="PS50143">
    <property type="entry name" value="BIR_REPEAT_2"/>
    <property type="match status" value="2"/>
</dbReference>
<sequence length="251" mass="28592">MCGITGLCVNCKKVTSGMHQVPGRDIVPPRPIERYRHLRDTDTRTRTYKGWLKSDKLKSELILDGFFYLGEKDRVQCAYCGGVLHGFEEDDNVHIEHYRHFPRCETFDKTDSETETFLFGHVTSTHLNETQTDGATCTSGVGDINSALLEKIKNLDLSTNTKCPRHKYYAQYKDRLRTFDSPKWPANHPMKKETLAKAGLFYAGVGDLCECYCCGGQLEEFEEGDVPVEEHDKYFSDICVLAINRKLQGES</sequence>
<dbReference type="Pfam" id="PF00653">
    <property type="entry name" value="BIR"/>
    <property type="match status" value="2"/>
</dbReference>
<gene>
    <name evidence="1" type="primary">IAP-1</name>
</gene>
<dbReference type="GO" id="GO:0005737">
    <property type="term" value="C:cytoplasm"/>
    <property type="evidence" value="ECO:0007669"/>
    <property type="project" value="TreeGrafter"/>
</dbReference>
<evidence type="ECO:0000313" key="1">
    <source>
        <dbReference type="EMBL" id="AIZ98905.1"/>
    </source>
</evidence>
<dbReference type="EMBL" id="KJ155725">
    <property type="protein sequence ID" value="AIZ98905.1"/>
    <property type="molecule type" value="mRNA"/>
</dbReference>
<organism evidence="1">
    <name type="scientific">Azumapecten farreri</name>
    <name type="common">Farrer's scallop</name>
    <name type="synonym">Chlamys farreri</name>
    <dbReference type="NCBI Taxonomy" id="106299"/>
    <lineage>
        <taxon>Eukaryota</taxon>
        <taxon>Metazoa</taxon>
        <taxon>Spiralia</taxon>
        <taxon>Lophotrochozoa</taxon>
        <taxon>Mollusca</taxon>
        <taxon>Bivalvia</taxon>
        <taxon>Autobranchia</taxon>
        <taxon>Pteriomorphia</taxon>
        <taxon>Pectinida</taxon>
        <taxon>Pectinoidea</taxon>
        <taxon>Pectinidae</taxon>
        <taxon>Azumapecten</taxon>
    </lineage>
</organism>
<dbReference type="InterPro" id="IPR001370">
    <property type="entry name" value="BIR_rpt"/>
</dbReference>
<dbReference type="InterPro" id="IPR050784">
    <property type="entry name" value="IAP"/>
</dbReference>
<dbReference type="SUPFAM" id="SSF57924">
    <property type="entry name" value="Inhibitor of apoptosis (IAP) repeat"/>
    <property type="match status" value="2"/>
</dbReference>
<dbReference type="AlphaFoldDB" id="A0A0U1XXV2"/>
<dbReference type="Gene3D" id="1.10.1170.10">
    <property type="entry name" value="Inhibitor Of Apoptosis Protein (2mihbC-IAP-1), Chain A"/>
    <property type="match status" value="2"/>
</dbReference>
<dbReference type="CDD" id="cd00022">
    <property type="entry name" value="BIR"/>
    <property type="match status" value="2"/>
</dbReference>
<dbReference type="GO" id="GO:0051726">
    <property type="term" value="P:regulation of cell cycle"/>
    <property type="evidence" value="ECO:0007669"/>
    <property type="project" value="TreeGrafter"/>
</dbReference>
<proteinExistence type="evidence at transcript level"/>
<dbReference type="GO" id="GO:0005634">
    <property type="term" value="C:nucleus"/>
    <property type="evidence" value="ECO:0007669"/>
    <property type="project" value="TreeGrafter"/>
</dbReference>
<dbReference type="SMART" id="SM00238">
    <property type="entry name" value="BIR"/>
    <property type="match status" value="2"/>
</dbReference>
<name>A0A0U1XXV2_AZUFA</name>
<reference evidence="1" key="1">
    <citation type="submission" date="2014-01" db="EMBL/GenBank/DDBJ databases">
        <title>Identification and characterization of IAP proteins in Zhikong scallop Chlamys farreri and their response to challenge.</title>
        <authorList>
            <person name="Miao G."/>
            <person name="Qi H."/>
            <person name="Li L."/>
            <person name="Que H."/>
            <person name="Zhang G."/>
        </authorList>
    </citation>
    <scope>NUCLEOTIDE SEQUENCE</scope>
</reference>
<protein>
    <submittedName>
        <fullName evidence="1">Inhibitor of apoptosis proteins 1</fullName>
    </submittedName>
</protein>
<dbReference type="PANTHER" id="PTHR10044:SF139">
    <property type="entry name" value="DEATH-ASSOCIATED INHIBITOR OF APOPTOSIS 2"/>
    <property type="match status" value="1"/>
</dbReference>